<proteinExistence type="predicted"/>
<name>A0A3B6R8X3_WHEAT</name>
<evidence type="ECO:0000256" key="1">
    <source>
        <dbReference type="SAM" id="MobiDB-lite"/>
    </source>
</evidence>
<dbReference type="Gramene" id="TraesCS7A02G079100.1">
    <property type="protein sequence ID" value="TraesCS7A02G079100.1"/>
    <property type="gene ID" value="TraesCS7A02G079100"/>
</dbReference>
<dbReference type="OrthoDB" id="698218at2759"/>
<dbReference type="EnsemblPlants" id="TraesCS7A02G079100.1">
    <property type="protein sequence ID" value="TraesCS7A02G079100.1"/>
    <property type="gene ID" value="TraesCS7A02G079100"/>
</dbReference>
<dbReference type="Gramene" id="TraesCS7A03G0185000.1">
    <property type="protein sequence ID" value="TraesCS7A03G0185000.1.CDS"/>
    <property type="gene ID" value="TraesCS7A03G0185000"/>
</dbReference>
<protein>
    <submittedName>
        <fullName evidence="2">Uncharacterized protein</fullName>
    </submittedName>
</protein>
<evidence type="ECO:0000313" key="2">
    <source>
        <dbReference type="EnsemblPlants" id="TraesCS7A02G079100.1"/>
    </source>
</evidence>
<dbReference type="Gramene" id="TraesROB_scaffold_108379_01G000100.1">
    <property type="protein sequence ID" value="TraesROB_scaffold_108379_01G000100.1"/>
    <property type="gene ID" value="TraesROB_scaffold_108379_01G000100"/>
</dbReference>
<dbReference type="Gramene" id="TraesROB_scaffold_208937_01G000100.1">
    <property type="protein sequence ID" value="TraesROB_scaffold_208937_01G000100.1"/>
    <property type="gene ID" value="TraesROB_scaffold_208937_01G000100"/>
</dbReference>
<dbReference type="Proteomes" id="UP000019116">
    <property type="component" value="Chromosome 7A"/>
</dbReference>
<dbReference type="AlphaFoldDB" id="A0A3B6R8X3"/>
<keyword evidence="3" id="KW-1185">Reference proteome</keyword>
<reference evidence="2" key="2">
    <citation type="submission" date="2018-10" db="UniProtKB">
        <authorList>
            <consortium name="EnsemblPlants"/>
        </authorList>
    </citation>
    <scope>IDENTIFICATION</scope>
</reference>
<accession>A0A3B6R8X3</accession>
<evidence type="ECO:0000313" key="3">
    <source>
        <dbReference type="Proteomes" id="UP000019116"/>
    </source>
</evidence>
<organism evidence="2">
    <name type="scientific">Triticum aestivum</name>
    <name type="common">Wheat</name>
    <dbReference type="NCBI Taxonomy" id="4565"/>
    <lineage>
        <taxon>Eukaryota</taxon>
        <taxon>Viridiplantae</taxon>
        <taxon>Streptophyta</taxon>
        <taxon>Embryophyta</taxon>
        <taxon>Tracheophyta</taxon>
        <taxon>Spermatophyta</taxon>
        <taxon>Magnoliopsida</taxon>
        <taxon>Liliopsida</taxon>
        <taxon>Poales</taxon>
        <taxon>Poaceae</taxon>
        <taxon>BOP clade</taxon>
        <taxon>Pooideae</taxon>
        <taxon>Triticodae</taxon>
        <taxon>Triticeae</taxon>
        <taxon>Triticinae</taxon>
        <taxon>Triticum</taxon>
    </lineage>
</organism>
<sequence length="190" mass="21978">MASCETLRARPQRYFPQICLTYDHMEHMVKFHGRTAGLKRSEEVEDYFDIQFLTAEDANRAFNHLKGKVPNMEFSWAPRNIIKDKPPTGVVDTSFVPPKCDLDCFSELPSLPIPANQPFPTFWKLPPPQHKRKRGRQSPEPPRSAERYPPSSVQMDEVDPRPPFTARYWAQLRPIYSKLSQVILIILLGT</sequence>
<feature type="region of interest" description="Disordered" evidence="1">
    <location>
        <begin position="119"/>
        <end position="159"/>
    </location>
</feature>
<reference evidence="2" key="1">
    <citation type="submission" date="2018-08" db="EMBL/GenBank/DDBJ databases">
        <authorList>
            <person name="Rossello M."/>
        </authorList>
    </citation>
    <scope>NUCLEOTIDE SEQUENCE [LARGE SCALE GENOMIC DNA]</scope>
    <source>
        <strain evidence="2">cv. Chinese Spring</strain>
    </source>
</reference>